<dbReference type="EMBL" id="JAOB01000042">
    <property type="protein sequence ID" value="EUA42253.1"/>
    <property type="molecule type" value="Genomic_DNA"/>
</dbReference>
<evidence type="ECO:0000313" key="1">
    <source>
        <dbReference type="EMBL" id="EUA42253.1"/>
    </source>
</evidence>
<dbReference type="PATRIC" id="fig|1299334.3.peg.4275"/>
<reference evidence="1" key="1">
    <citation type="submission" date="2014-01" db="EMBL/GenBank/DDBJ databases">
        <authorList>
            <person name="Brown-Elliot B."/>
            <person name="Wallace R."/>
            <person name="Lenaerts A."/>
            <person name="Ordway D."/>
            <person name="DeGroote M.A."/>
            <person name="Parker T."/>
            <person name="Sizemore C."/>
            <person name="Tallon L.J."/>
            <person name="Sadzewicz L.K."/>
            <person name="Sengamalay N."/>
            <person name="Fraser C.M."/>
            <person name="Hine E."/>
            <person name="Shefchek K.A."/>
            <person name="Das S.P."/>
            <person name="Tettelin H."/>
        </authorList>
    </citation>
    <scope>NUCLEOTIDE SEQUENCE [LARGE SCALE GENOMIC DNA]</scope>
    <source>
        <strain evidence="1">4042</strain>
    </source>
</reference>
<proteinExistence type="predicted"/>
<sequence length="38" mass="4064">MDTSRLRDRWGCTPAWNANECVEDLALGLRAASPSGSG</sequence>
<comment type="caution">
    <text evidence="1">The sequence shown here is derived from an EMBL/GenBank/DDBJ whole genome shotgun (WGS) entry which is preliminary data.</text>
</comment>
<name>X8BGB5_MYCXE</name>
<accession>X8BGB5</accession>
<dbReference type="AlphaFoldDB" id="X8BGB5"/>
<protein>
    <submittedName>
        <fullName evidence="1">Uncharacterized protein</fullName>
    </submittedName>
</protein>
<organism evidence="1">
    <name type="scientific">Mycobacterium xenopi 4042</name>
    <dbReference type="NCBI Taxonomy" id="1299334"/>
    <lineage>
        <taxon>Bacteria</taxon>
        <taxon>Bacillati</taxon>
        <taxon>Actinomycetota</taxon>
        <taxon>Actinomycetes</taxon>
        <taxon>Mycobacteriales</taxon>
        <taxon>Mycobacteriaceae</taxon>
        <taxon>Mycobacterium</taxon>
    </lineage>
</organism>
<gene>
    <name evidence="1" type="ORF">I553_6113</name>
</gene>